<evidence type="ECO:0000313" key="3">
    <source>
        <dbReference type="Proteomes" id="UP000518266"/>
    </source>
</evidence>
<gene>
    <name evidence="2" type="ORF">F7725_004125</name>
</gene>
<sequence length="370" mass="41127">MNRGAGGTRWIRSQVDQVSGGSGLRWIRSQVDQVSGGSGLRWIRSQLRGSQVDQVSVERLSGGSGLRWIRSQLRGSQVDQVSVERLSGGSGLRWIRSQVDQVSGGSGLRWIRSQVDQVSGGSGLRWIRSQVDQVSVERLSGGSGLSLEALRWIRSQVDQVSVERLSGESRNWAASLILNETEDASIAENKPRRGENRRIRSYPATQRTHPIGRGLNLCALIGRRVPLQMEGRRRAGNEIEKLLNESCSSPSPAHKGKQNQNGPPHPLNPALIQSDGEVLLVSLPRQNRLQFDPQVRSHAQQEKRAPPAPPSHLDSVPQRRADRLHQRLLSQTSKTEGCSLTEDPEEVRLLNQEDVHRMIGRRCLQEVSKQ</sequence>
<comment type="caution">
    <text evidence="2">The sequence shown here is derived from an EMBL/GenBank/DDBJ whole genome shotgun (WGS) entry which is preliminary data.</text>
</comment>
<dbReference type="AlphaFoldDB" id="A0A7J5YES9"/>
<evidence type="ECO:0000256" key="1">
    <source>
        <dbReference type="SAM" id="MobiDB-lite"/>
    </source>
</evidence>
<dbReference type="Proteomes" id="UP000518266">
    <property type="component" value="Unassembled WGS sequence"/>
</dbReference>
<keyword evidence="3" id="KW-1185">Reference proteome</keyword>
<proteinExistence type="predicted"/>
<feature type="region of interest" description="Disordered" evidence="1">
    <location>
        <begin position="294"/>
        <end position="317"/>
    </location>
</feature>
<protein>
    <submittedName>
        <fullName evidence="2">Uncharacterized protein</fullName>
    </submittedName>
</protein>
<dbReference type="OrthoDB" id="10623718at2759"/>
<reference evidence="2 3" key="1">
    <citation type="submission" date="2020-03" db="EMBL/GenBank/DDBJ databases">
        <title>Dissostichus mawsoni Genome sequencing and assembly.</title>
        <authorList>
            <person name="Park H."/>
        </authorList>
    </citation>
    <scope>NUCLEOTIDE SEQUENCE [LARGE SCALE GENOMIC DNA]</scope>
    <source>
        <strain evidence="2">DM0001</strain>
        <tissue evidence="2">Muscle</tissue>
    </source>
</reference>
<feature type="compositionally biased region" description="Basic and acidic residues" evidence="1">
    <location>
        <begin position="189"/>
        <end position="198"/>
    </location>
</feature>
<organism evidence="2 3">
    <name type="scientific">Dissostichus mawsoni</name>
    <name type="common">Antarctic cod</name>
    <dbReference type="NCBI Taxonomy" id="36200"/>
    <lineage>
        <taxon>Eukaryota</taxon>
        <taxon>Metazoa</taxon>
        <taxon>Chordata</taxon>
        <taxon>Craniata</taxon>
        <taxon>Vertebrata</taxon>
        <taxon>Euteleostomi</taxon>
        <taxon>Actinopterygii</taxon>
        <taxon>Neopterygii</taxon>
        <taxon>Teleostei</taxon>
        <taxon>Neoteleostei</taxon>
        <taxon>Acanthomorphata</taxon>
        <taxon>Eupercaria</taxon>
        <taxon>Perciformes</taxon>
        <taxon>Notothenioidei</taxon>
        <taxon>Nototheniidae</taxon>
        <taxon>Dissostichus</taxon>
    </lineage>
</organism>
<dbReference type="EMBL" id="JAAKFY010000014">
    <property type="protein sequence ID" value="KAF3847047.1"/>
    <property type="molecule type" value="Genomic_DNA"/>
</dbReference>
<feature type="region of interest" description="Disordered" evidence="1">
    <location>
        <begin position="187"/>
        <end position="206"/>
    </location>
</feature>
<evidence type="ECO:0000313" key="2">
    <source>
        <dbReference type="EMBL" id="KAF3847047.1"/>
    </source>
</evidence>
<name>A0A7J5YES9_DISMA</name>
<accession>A0A7J5YES9</accession>
<feature type="region of interest" description="Disordered" evidence="1">
    <location>
        <begin position="245"/>
        <end position="271"/>
    </location>
</feature>